<evidence type="ECO:0000313" key="1">
    <source>
        <dbReference type="EMBL" id="CAG8610010.1"/>
    </source>
</evidence>
<dbReference type="Proteomes" id="UP000789831">
    <property type="component" value="Unassembled WGS sequence"/>
</dbReference>
<keyword evidence="2" id="KW-1185">Reference proteome</keyword>
<proteinExistence type="predicted"/>
<evidence type="ECO:0000313" key="2">
    <source>
        <dbReference type="Proteomes" id="UP000789831"/>
    </source>
</evidence>
<comment type="caution">
    <text evidence="1">The sequence shown here is derived from an EMBL/GenBank/DDBJ whole genome shotgun (WGS) entry which is preliminary data.</text>
</comment>
<organism evidence="1 2">
    <name type="scientific">Ambispora gerdemannii</name>
    <dbReference type="NCBI Taxonomy" id="144530"/>
    <lineage>
        <taxon>Eukaryota</taxon>
        <taxon>Fungi</taxon>
        <taxon>Fungi incertae sedis</taxon>
        <taxon>Mucoromycota</taxon>
        <taxon>Glomeromycotina</taxon>
        <taxon>Glomeromycetes</taxon>
        <taxon>Archaeosporales</taxon>
        <taxon>Ambisporaceae</taxon>
        <taxon>Ambispora</taxon>
    </lineage>
</organism>
<dbReference type="AlphaFoldDB" id="A0A9N9GH48"/>
<dbReference type="EMBL" id="CAJVPL010002432">
    <property type="protein sequence ID" value="CAG8610010.1"/>
    <property type="molecule type" value="Genomic_DNA"/>
</dbReference>
<name>A0A9N9GH48_9GLOM</name>
<dbReference type="Gene3D" id="1.10.30.10">
    <property type="entry name" value="High mobility group box domain"/>
    <property type="match status" value="1"/>
</dbReference>
<protein>
    <submittedName>
        <fullName evidence="1">2865_t:CDS:1</fullName>
    </submittedName>
</protein>
<reference evidence="1" key="1">
    <citation type="submission" date="2021-06" db="EMBL/GenBank/DDBJ databases">
        <authorList>
            <person name="Kallberg Y."/>
            <person name="Tangrot J."/>
            <person name="Rosling A."/>
        </authorList>
    </citation>
    <scope>NUCLEOTIDE SEQUENCE</scope>
    <source>
        <strain evidence="1">MT106</strain>
    </source>
</reference>
<dbReference type="SUPFAM" id="SSF47095">
    <property type="entry name" value="HMG-box"/>
    <property type="match status" value="1"/>
</dbReference>
<sequence>MVILKNSWIIFRRDYEAHLRLHNQHIKQKVKETAKKCSLKWRELSSETKHFFKILEKIACENHKSLYPNYRYRPKNTKDSSAKKWVFREQKKYALTSSYKPSSTSNNSLPQEAAQIVRSSSLNNTTSTIEYSHTAITASTTIDNTHLSTINTDNADVENSINDMFNEIISLDQFPLSGN</sequence>
<gene>
    <name evidence="1" type="ORF">AGERDE_LOCUS9543</name>
</gene>
<accession>A0A9N9GH48</accession>
<dbReference type="OrthoDB" id="6247875at2759"/>
<feature type="non-terminal residue" evidence="1">
    <location>
        <position position="179"/>
    </location>
</feature>
<dbReference type="InterPro" id="IPR036910">
    <property type="entry name" value="HMG_box_dom_sf"/>
</dbReference>